<dbReference type="Pfam" id="PF00168">
    <property type="entry name" value="C2"/>
    <property type="match status" value="3"/>
</dbReference>
<comment type="caution">
    <text evidence="5">The sequence shown here is derived from an EMBL/GenBank/DDBJ whole genome shotgun (WGS) entry which is preliminary data.</text>
</comment>
<feature type="domain" description="C2" evidence="3">
    <location>
        <begin position="11"/>
        <end position="125"/>
    </location>
</feature>
<evidence type="ECO:0000313" key="6">
    <source>
        <dbReference type="Proteomes" id="UP000290572"/>
    </source>
</evidence>
<protein>
    <submittedName>
        <fullName evidence="5">C2 domain-containing At1g53590-like protein</fullName>
    </submittedName>
</protein>
<dbReference type="Proteomes" id="UP000290572">
    <property type="component" value="Unassembled WGS sequence"/>
</dbReference>
<dbReference type="InterPro" id="IPR052784">
    <property type="entry name" value="Perforin-1_pore-forming"/>
</dbReference>
<dbReference type="InterPro" id="IPR000008">
    <property type="entry name" value="C2_dom"/>
</dbReference>
<accession>A0A498N366</accession>
<gene>
    <name evidence="5" type="ORF">ROHU_020077</name>
    <name evidence="4" type="ORF">ROHU_021373</name>
</gene>
<dbReference type="SMART" id="SM00239">
    <property type="entry name" value="C2"/>
    <property type="match status" value="2"/>
</dbReference>
<evidence type="ECO:0000313" key="5">
    <source>
        <dbReference type="EMBL" id="RXN27480.1"/>
    </source>
</evidence>
<name>A0A498N366_LABRO</name>
<dbReference type="EMBL" id="QBIY01012293">
    <property type="protein sequence ID" value="RXN25717.1"/>
    <property type="molecule type" value="Genomic_DNA"/>
</dbReference>
<evidence type="ECO:0000256" key="2">
    <source>
        <dbReference type="SAM" id="SignalP"/>
    </source>
</evidence>
<dbReference type="InterPro" id="IPR035892">
    <property type="entry name" value="C2_domain_sf"/>
</dbReference>
<organism evidence="5 6">
    <name type="scientific">Labeo rohita</name>
    <name type="common">Indian major carp</name>
    <name type="synonym">Cyprinus rohita</name>
    <dbReference type="NCBI Taxonomy" id="84645"/>
    <lineage>
        <taxon>Eukaryota</taxon>
        <taxon>Metazoa</taxon>
        <taxon>Chordata</taxon>
        <taxon>Craniata</taxon>
        <taxon>Vertebrata</taxon>
        <taxon>Euteleostomi</taxon>
        <taxon>Actinopterygii</taxon>
        <taxon>Neopterygii</taxon>
        <taxon>Teleostei</taxon>
        <taxon>Ostariophysi</taxon>
        <taxon>Cypriniformes</taxon>
        <taxon>Cyprinidae</taxon>
        <taxon>Labeoninae</taxon>
        <taxon>Labeonini</taxon>
        <taxon>Labeo</taxon>
    </lineage>
</organism>
<dbReference type="Gene3D" id="2.60.40.150">
    <property type="entry name" value="C2 domain"/>
    <property type="match status" value="2"/>
</dbReference>
<dbReference type="PANTHER" id="PTHR46096:SF3">
    <property type="entry name" value="PERFORIN-1"/>
    <property type="match status" value="1"/>
</dbReference>
<reference evidence="5 6" key="1">
    <citation type="submission" date="2018-03" db="EMBL/GenBank/DDBJ databases">
        <title>Draft genome sequence of Rohu Carp (Labeo rohita).</title>
        <authorList>
            <person name="Das P."/>
            <person name="Kushwaha B."/>
            <person name="Joshi C.G."/>
            <person name="Kumar D."/>
            <person name="Nagpure N.S."/>
            <person name="Sahoo L."/>
            <person name="Das S.P."/>
            <person name="Bit A."/>
            <person name="Patnaik S."/>
            <person name="Meher P.K."/>
            <person name="Jayasankar P."/>
            <person name="Koringa P.G."/>
            <person name="Patel N.V."/>
            <person name="Hinsu A.T."/>
            <person name="Kumar R."/>
            <person name="Pandey M."/>
            <person name="Agarwal S."/>
            <person name="Srivastava S."/>
            <person name="Singh M."/>
            <person name="Iquebal M.A."/>
            <person name="Jaiswal S."/>
            <person name="Angadi U.B."/>
            <person name="Kumar N."/>
            <person name="Raza M."/>
            <person name="Shah T.M."/>
            <person name="Rai A."/>
            <person name="Jena J.K."/>
        </authorList>
    </citation>
    <scope>NUCLEOTIDE SEQUENCE [LARGE SCALE GENOMIC DNA]</scope>
    <source>
        <strain evidence="5">DASCIFA01</strain>
        <tissue evidence="5">Testis</tissue>
    </source>
</reference>
<dbReference type="GO" id="GO:0001913">
    <property type="term" value="P:T cell mediated cytotoxicity"/>
    <property type="evidence" value="ECO:0007669"/>
    <property type="project" value="TreeGrafter"/>
</dbReference>
<evidence type="ECO:0000313" key="4">
    <source>
        <dbReference type="EMBL" id="RXN25717.1"/>
    </source>
</evidence>
<sequence length="293" mass="32987">MAVFGHFRLVSLAVLMLASQFDFTSATVRVFNLHARDLTGDPAGNKPDPYVKIWCGSSFGGQTEFLKNTANPVWSAEFTFPNCKANDNLRLEVWDKDLKFDDRLGICTRQVRYGSSTEFTFPNCKANDNLRLEVWDKDLNFDDRLGICIRRVQYGSFTAMAVFDRLGLLSLTVLMLASQLDFTGAAVRVSSIYARGLTGDPFGNQPDPYLKVWCGTTFGGQTGHQNDNANPSWFTEFNFPNCNANNKLKIEVWDKDLIFDDHLGTCIKTLSKGVFNQVCYLNAGTLYYTYTVQ</sequence>
<dbReference type="PANTHER" id="PTHR46096">
    <property type="entry name" value="PERFORIN-1"/>
    <property type="match status" value="1"/>
</dbReference>
<keyword evidence="7" id="KW-1267">Proteomics identification</keyword>
<dbReference type="PRINTS" id="PR00360">
    <property type="entry name" value="C2DOMAIN"/>
</dbReference>
<dbReference type="GO" id="GO:0051607">
    <property type="term" value="P:defense response to virus"/>
    <property type="evidence" value="ECO:0007669"/>
    <property type="project" value="TreeGrafter"/>
</dbReference>
<dbReference type="PROSITE" id="PS50004">
    <property type="entry name" value="C2"/>
    <property type="match status" value="2"/>
</dbReference>
<keyword evidence="1 2" id="KW-0732">Signal</keyword>
<evidence type="ECO:0007829" key="7">
    <source>
        <dbReference type="PeptideAtlas" id="A0A498N366"/>
    </source>
</evidence>
<feature type="domain" description="C2" evidence="3">
    <location>
        <begin position="165"/>
        <end position="283"/>
    </location>
</feature>
<dbReference type="SUPFAM" id="SSF49562">
    <property type="entry name" value="C2 domain (Calcium/lipid-binding domain, CaLB)"/>
    <property type="match status" value="2"/>
</dbReference>
<dbReference type="AlphaFoldDB" id="A0A498N366"/>
<feature type="chain" id="PRO_5036117653" evidence="2">
    <location>
        <begin position="27"/>
        <end position="293"/>
    </location>
</feature>
<dbReference type="CDD" id="cd00030">
    <property type="entry name" value="C2"/>
    <property type="match status" value="1"/>
</dbReference>
<proteinExistence type="evidence at protein level"/>
<dbReference type="GO" id="GO:0022829">
    <property type="term" value="F:wide pore channel activity"/>
    <property type="evidence" value="ECO:0007669"/>
    <property type="project" value="TreeGrafter"/>
</dbReference>
<evidence type="ECO:0000256" key="1">
    <source>
        <dbReference type="ARBA" id="ARBA00022729"/>
    </source>
</evidence>
<dbReference type="GO" id="GO:0016020">
    <property type="term" value="C:membrane"/>
    <property type="evidence" value="ECO:0007669"/>
    <property type="project" value="TreeGrafter"/>
</dbReference>
<evidence type="ECO:0000259" key="3">
    <source>
        <dbReference type="PROSITE" id="PS50004"/>
    </source>
</evidence>
<keyword evidence="6" id="KW-1185">Reference proteome</keyword>
<dbReference type="EMBL" id="QBIY01012028">
    <property type="protein sequence ID" value="RXN27480.1"/>
    <property type="molecule type" value="Genomic_DNA"/>
</dbReference>
<dbReference type="GO" id="GO:0001771">
    <property type="term" value="P:immunological synapse formation"/>
    <property type="evidence" value="ECO:0007669"/>
    <property type="project" value="TreeGrafter"/>
</dbReference>
<feature type="signal peptide" evidence="2">
    <location>
        <begin position="1"/>
        <end position="26"/>
    </location>
</feature>
<dbReference type="STRING" id="84645.A0A498N366"/>